<protein>
    <submittedName>
        <fullName evidence="1">Uncharacterized protein</fullName>
    </submittedName>
</protein>
<sequence>MNVLSWQKSSDDKNSNIDFIIEIQIDDYLESYLQRFIKDWSAGKVTAVFSNNNMKVSSFRQKLLQYLLQLDKPQQVTLASTKDTVETKGGAVDQVILL</sequence>
<dbReference type="EMBL" id="UYJE01008322">
    <property type="protein sequence ID" value="VDI62930.1"/>
    <property type="molecule type" value="Genomic_DNA"/>
</dbReference>
<proteinExistence type="predicted"/>
<evidence type="ECO:0000313" key="1">
    <source>
        <dbReference type="EMBL" id="VDI62930.1"/>
    </source>
</evidence>
<organism evidence="1 2">
    <name type="scientific">Mytilus galloprovincialis</name>
    <name type="common">Mediterranean mussel</name>
    <dbReference type="NCBI Taxonomy" id="29158"/>
    <lineage>
        <taxon>Eukaryota</taxon>
        <taxon>Metazoa</taxon>
        <taxon>Spiralia</taxon>
        <taxon>Lophotrochozoa</taxon>
        <taxon>Mollusca</taxon>
        <taxon>Bivalvia</taxon>
        <taxon>Autobranchia</taxon>
        <taxon>Pteriomorphia</taxon>
        <taxon>Mytilida</taxon>
        <taxon>Mytiloidea</taxon>
        <taxon>Mytilidae</taxon>
        <taxon>Mytilinae</taxon>
        <taxon>Mytilus</taxon>
    </lineage>
</organism>
<gene>
    <name evidence="1" type="ORF">MGAL_10B002687</name>
</gene>
<reference evidence="1" key="1">
    <citation type="submission" date="2018-11" db="EMBL/GenBank/DDBJ databases">
        <authorList>
            <person name="Alioto T."/>
            <person name="Alioto T."/>
        </authorList>
    </citation>
    <scope>NUCLEOTIDE SEQUENCE</scope>
</reference>
<name>A0A8B6GEQ2_MYTGA</name>
<dbReference type="Proteomes" id="UP000596742">
    <property type="component" value="Unassembled WGS sequence"/>
</dbReference>
<accession>A0A8B6GEQ2</accession>
<dbReference type="AlphaFoldDB" id="A0A8B6GEQ2"/>
<comment type="caution">
    <text evidence="1">The sequence shown here is derived from an EMBL/GenBank/DDBJ whole genome shotgun (WGS) entry which is preliminary data.</text>
</comment>
<keyword evidence="2" id="KW-1185">Reference proteome</keyword>
<evidence type="ECO:0000313" key="2">
    <source>
        <dbReference type="Proteomes" id="UP000596742"/>
    </source>
</evidence>
<dbReference type="OrthoDB" id="6204126at2759"/>